<accession>E3HYT2</accession>
<organism evidence="1 2">
    <name type="scientific">Rhodomicrobium vannielii (strain ATCC 17100 / DSM 162 / LMG 4299 / NCIMB 10020 / ATH 3.1.1)</name>
    <dbReference type="NCBI Taxonomy" id="648757"/>
    <lineage>
        <taxon>Bacteria</taxon>
        <taxon>Pseudomonadati</taxon>
        <taxon>Pseudomonadota</taxon>
        <taxon>Alphaproteobacteria</taxon>
        <taxon>Hyphomicrobiales</taxon>
        <taxon>Hyphomicrobiaceae</taxon>
        <taxon>Rhodomicrobium</taxon>
    </lineage>
</organism>
<dbReference type="RefSeq" id="WP_013418227.1">
    <property type="nucleotide sequence ID" value="NC_014664.1"/>
</dbReference>
<reference evidence="2" key="1">
    <citation type="journal article" date="2011" name="J. Bacteriol.">
        <title>Genome sequences of eight morphologically diverse alphaproteobacteria.</title>
        <authorList>
            <consortium name="US DOE Joint Genome Institute"/>
            <person name="Brown P.J."/>
            <person name="Kysela D.T."/>
            <person name="Buechlein A."/>
            <person name="Hemmerich C."/>
            <person name="Brun Y.V."/>
        </authorList>
    </citation>
    <scope>NUCLEOTIDE SEQUENCE [LARGE SCALE GENOMIC DNA]</scope>
    <source>
        <strain evidence="2">ATCC 17100 / ATH 3.1.1 / DSM 162 / LMG 4299</strain>
    </source>
</reference>
<dbReference type="InterPro" id="IPR049874">
    <property type="entry name" value="ROK_cs"/>
</dbReference>
<dbReference type="HOGENOM" id="CLU_036604_0_3_5"/>
<gene>
    <name evidence="1" type="ordered locus">Rvan_0542</name>
</gene>
<dbReference type="Proteomes" id="UP000001399">
    <property type="component" value="Chromosome"/>
</dbReference>
<dbReference type="InterPro" id="IPR000600">
    <property type="entry name" value="ROK"/>
</dbReference>
<dbReference type="PANTHER" id="PTHR18964:SF174">
    <property type="entry name" value="D-ALLOSE KINASE-RELATED"/>
    <property type="match status" value="1"/>
</dbReference>
<dbReference type="Gene3D" id="3.30.420.40">
    <property type="match status" value="2"/>
</dbReference>
<keyword evidence="2" id="KW-1185">Reference proteome</keyword>
<proteinExistence type="predicted"/>
<dbReference type="PANTHER" id="PTHR18964">
    <property type="entry name" value="ROK (REPRESSOR, ORF, KINASE) FAMILY"/>
    <property type="match status" value="1"/>
</dbReference>
<dbReference type="GO" id="GO:0004396">
    <property type="term" value="F:hexokinase activity"/>
    <property type="evidence" value="ECO:0007669"/>
    <property type="project" value="TreeGrafter"/>
</dbReference>
<evidence type="ECO:0000313" key="1">
    <source>
        <dbReference type="EMBL" id="ADP69823.1"/>
    </source>
</evidence>
<dbReference type="OrthoDB" id="9810372at2"/>
<dbReference type="InterPro" id="IPR043129">
    <property type="entry name" value="ATPase_NBD"/>
</dbReference>
<dbReference type="PROSITE" id="PS01125">
    <property type="entry name" value="ROK"/>
    <property type="match status" value="1"/>
</dbReference>
<dbReference type="eggNOG" id="COG1940">
    <property type="taxonomic scope" value="Bacteria"/>
</dbReference>
<evidence type="ECO:0000313" key="2">
    <source>
        <dbReference type="Proteomes" id="UP000001399"/>
    </source>
</evidence>
<dbReference type="KEGG" id="rva:Rvan_0542"/>
<dbReference type="Pfam" id="PF00480">
    <property type="entry name" value="ROK"/>
    <property type="match status" value="1"/>
</dbReference>
<sequence>MWRVGVDLGGTKIEALALSSDGEERARLRMATPRGDYEATLDAIAALVARCVDGLPPSDIAGVGVGIPGSLSPATGLVRNANSTWLNGKPLHRDLQARLPWRCVVENDANCFALSEAADGAGAGYRTVFGVIIGTGVGGGIVIEGRSHLGLNALGGEWGHNALPWPDADEWPGEPCYCGKRGCIETFLSGPALQRQYAALSGETVKAKTISVRAEAGEAAAIAALETYSRRLAKALASVVNILDPDVIVFGGGVSNIDAVITGAAHRLPDWAFSDSFATQLLKNRWGDSSGVRGAARLIILG</sequence>
<dbReference type="EMBL" id="CP002292">
    <property type="protein sequence ID" value="ADP69823.1"/>
    <property type="molecule type" value="Genomic_DNA"/>
</dbReference>
<dbReference type="SUPFAM" id="SSF53067">
    <property type="entry name" value="Actin-like ATPase domain"/>
    <property type="match status" value="1"/>
</dbReference>
<dbReference type="CDD" id="cd24066">
    <property type="entry name" value="ASKHA_NBD_ROK_EcFRK-like"/>
    <property type="match status" value="1"/>
</dbReference>
<protein>
    <submittedName>
        <fullName evidence="1">ROK family protein</fullName>
    </submittedName>
</protein>
<dbReference type="STRING" id="648757.Rvan_0542"/>
<name>E3HYT2_RHOVT</name>
<dbReference type="AlphaFoldDB" id="E3HYT2"/>